<dbReference type="OrthoDB" id="2556108at2759"/>
<dbReference type="GO" id="GO:0043138">
    <property type="term" value="F:3'-5' DNA helicase activity"/>
    <property type="evidence" value="ECO:0007669"/>
    <property type="project" value="UniProtKB-EC"/>
</dbReference>
<dbReference type="AlphaFoldDB" id="A0A4U7KUR3"/>
<accession>A0A4U7KUR3</accession>
<proteinExistence type="inferred from homology"/>
<evidence type="ECO:0000256" key="3">
    <source>
        <dbReference type="ARBA" id="ARBA00034808"/>
    </source>
</evidence>
<dbReference type="EMBL" id="SRRM01000011">
    <property type="protein sequence ID" value="TKY87886.1"/>
    <property type="molecule type" value="Genomic_DNA"/>
</dbReference>
<evidence type="ECO:0000256" key="1">
    <source>
        <dbReference type="ARBA" id="ARBA00005446"/>
    </source>
</evidence>
<dbReference type="SUPFAM" id="SSF52540">
    <property type="entry name" value="P-loop containing nucleoside triphosphate hydrolases"/>
    <property type="match status" value="1"/>
</dbReference>
<protein>
    <recommendedName>
        <fullName evidence="3">DNA 3'-5' helicase</fullName>
        <ecNumber evidence="3">5.6.2.4</ecNumber>
    </recommendedName>
</protein>
<comment type="similarity">
    <text evidence="1">Belongs to the helicase family. RecQ subfamily.</text>
</comment>
<dbReference type="Proteomes" id="UP000306050">
    <property type="component" value="Chromosome SGRAM_19"/>
</dbReference>
<dbReference type="GeneID" id="40725877"/>
<sequence>MDKFKRLVSSVTVPLYFLTATLPPSMVASFKESLMLPQDGAGLIRAATNRKNISYLVKQVASTAQLPFCLQGLLRAHPCGPVMVFCKSKSNAEMLDGDLGCPFVTSQIEAESKMATLLAWLACAASETRDSTRIMVGTSAIGTGINPPYVQLVVHYGGASDLVSYVQESGRAGRSGDPTSAVLLATQRKQEDTIQEYIHEQRCRRLVLSMYLDGMPVTCLSQPDLALCDLCKSGVAAPSTPPP</sequence>
<dbReference type="RefSeq" id="XP_029739871.1">
    <property type="nucleotide sequence ID" value="XM_029883580.1"/>
</dbReference>
<comment type="catalytic activity">
    <reaction evidence="2">
        <text>Couples ATP hydrolysis with the unwinding of duplex DNA by translocating in the 3'-5' direction.</text>
        <dbReference type="EC" id="5.6.2.4"/>
    </reaction>
</comment>
<dbReference type="KEGG" id="sgra:EX895_002982"/>
<gene>
    <name evidence="5" type="ORF">EX895_002982</name>
</gene>
<evidence type="ECO:0000313" key="6">
    <source>
        <dbReference type="Proteomes" id="UP000306050"/>
    </source>
</evidence>
<feature type="domain" description="Helicase C-terminal" evidence="4">
    <location>
        <begin position="52"/>
        <end position="223"/>
    </location>
</feature>
<dbReference type="GO" id="GO:0000724">
    <property type="term" value="P:double-strand break repair via homologous recombination"/>
    <property type="evidence" value="ECO:0007669"/>
    <property type="project" value="TreeGrafter"/>
</dbReference>
<dbReference type="PANTHER" id="PTHR13710:SF154">
    <property type="entry name" value="RECQ HELICASE, PUTATIVE (AFU_ORTHOLOGUE AFUA_6G14720)-RELATED"/>
    <property type="match status" value="1"/>
</dbReference>
<dbReference type="EC" id="5.6.2.4" evidence="3"/>
<evidence type="ECO:0000259" key="4">
    <source>
        <dbReference type="PROSITE" id="PS51194"/>
    </source>
</evidence>
<dbReference type="PANTHER" id="PTHR13710">
    <property type="entry name" value="DNA HELICASE RECQ FAMILY MEMBER"/>
    <property type="match status" value="1"/>
</dbReference>
<comment type="caution">
    <text evidence="5">The sequence shown here is derived from an EMBL/GenBank/DDBJ whole genome shotgun (WGS) entry which is preliminary data.</text>
</comment>
<organism evidence="5 6">
    <name type="scientific">Sporisorium graminicola</name>
    <dbReference type="NCBI Taxonomy" id="280036"/>
    <lineage>
        <taxon>Eukaryota</taxon>
        <taxon>Fungi</taxon>
        <taxon>Dikarya</taxon>
        <taxon>Basidiomycota</taxon>
        <taxon>Ustilaginomycotina</taxon>
        <taxon>Ustilaginomycetes</taxon>
        <taxon>Ustilaginales</taxon>
        <taxon>Ustilaginaceae</taxon>
        <taxon>Sporisorium</taxon>
    </lineage>
</organism>
<dbReference type="Pfam" id="PF00271">
    <property type="entry name" value="Helicase_C"/>
    <property type="match status" value="1"/>
</dbReference>
<dbReference type="SMART" id="SM00490">
    <property type="entry name" value="HELICc"/>
    <property type="match status" value="1"/>
</dbReference>
<name>A0A4U7KUR3_9BASI</name>
<evidence type="ECO:0000313" key="5">
    <source>
        <dbReference type="EMBL" id="TKY87886.1"/>
    </source>
</evidence>
<dbReference type="InterPro" id="IPR001650">
    <property type="entry name" value="Helicase_C-like"/>
</dbReference>
<dbReference type="GO" id="GO:0009378">
    <property type="term" value="F:four-way junction helicase activity"/>
    <property type="evidence" value="ECO:0007669"/>
    <property type="project" value="TreeGrafter"/>
</dbReference>
<dbReference type="Gene3D" id="3.40.50.300">
    <property type="entry name" value="P-loop containing nucleotide triphosphate hydrolases"/>
    <property type="match status" value="1"/>
</dbReference>
<dbReference type="GO" id="GO:0005737">
    <property type="term" value="C:cytoplasm"/>
    <property type="evidence" value="ECO:0007669"/>
    <property type="project" value="TreeGrafter"/>
</dbReference>
<dbReference type="InterPro" id="IPR027417">
    <property type="entry name" value="P-loop_NTPase"/>
</dbReference>
<keyword evidence="6" id="KW-1185">Reference proteome</keyword>
<reference evidence="5 6" key="1">
    <citation type="submission" date="2019-05" db="EMBL/GenBank/DDBJ databases">
        <title>Sporisorium graminicola CBS 10092 draft sequencing and annotation.</title>
        <authorList>
            <person name="Solano-Gonzalez S."/>
            <person name="Caddick M.X."/>
            <person name="Darby A."/>
        </authorList>
    </citation>
    <scope>NUCLEOTIDE SEQUENCE [LARGE SCALE GENOMIC DNA]</scope>
    <source>
        <strain evidence="5 6">CBS 10092</strain>
    </source>
</reference>
<evidence type="ECO:0000256" key="2">
    <source>
        <dbReference type="ARBA" id="ARBA00034617"/>
    </source>
</evidence>
<dbReference type="GO" id="GO:0005694">
    <property type="term" value="C:chromosome"/>
    <property type="evidence" value="ECO:0007669"/>
    <property type="project" value="TreeGrafter"/>
</dbReference>
<dbReference type="PROSITE" id="PS51194">
    <property type="entry name" value="HELICASE_CTER"/>
    <property type="match status" value="1"/>
</dbReference>